<comment type="caution">
    <text evidence="1">The sequence shown here is derived from an EMBL/GenBank/DDBJ whole genome shotgun (WGS) entry which is preliminary data.</text>
</comment>
<protein>
    <submittedName>
        <fullName evidence="1">Uncharacterized protein</fullName>
    </submittedName>
</protein>
<reference evidence="1 2" key="1">
    <citation type="submission" date="2018-09" db="EMBL/GenBank/DDBJ databases">
        <title>Murine metabolic-syndrome-specific gut microbial biobank.</title>
        <authorList>
            <person name="Liu C."/>
        </authorList>
    </citation>
    <scope>NUCLEOTIDE SEQUENCE [LARGE SCALE GENOMIC DNA]</scope>
    <source>
        <strain evidence="1 2">0.1xD8-82</strain>
    </source>
</reference>
<dbReference type="InterPro" id="IPR053735">
    <property type="entry name" value="Type_III_TA_endoRNase"/>
</dbReference>
<proteinExistence type="predicted"/>
<name>A0A3A9AJD4_9FIRM</name>
<dbReference type="Proteomes" id="UP000280696">
    <property type="component" value="Unassembled WGS sequence"/>
</dbReference>
<gene>
    <name evidence="1" type="ORF">D7V94_09375</name>
</gene>
<evidence type="ECO:0000313" key="1">
    <source>
        <dbReference type="EMBL" id="RKI91487.1"/>
    </source>
</evidence>
<dbReference type="Gene3D" id="3.10.129.130">
    <property type="match status" value="1"/>
</dbReference>
<dbReference type="EMBL" id="RAYQ01000009">
    <property type="protein sequence ID" value="RKI91487.1"/>
    <property type="molecule type" value="Genomic_DNA"/>
</dbReference>
<accession>A0A3A9AJD4</accession>
<evidence type="ECO:0000313" key="2">
    <source>
        <dbReference type="Proteomes" id="UP000280696"/>
    </source>
</evidence>
<organism evidence="1 2">
    <name type="scientific">Parablautia intestinalis</name>
    <dbReference type="NCBI Taxonomy" id="2320100"/>
    <lineage>
        <taxon>Bacteria</taxon>
        <taxon>Bacillati</taxon>
        <taxon>Bacillota</taxon>
        <taxon>Clostridia</taxon>
        <taxon>Lachnospirales</taxon>
        <taxon>Lachnospiraceae</taxon>
        <taxon>Parablautia</taxon>
    </lineage>
</organism>
<dbReference type="AlphaFoldDB" id="A0A3A9AJD4"/>
<keyword evidence="2" id="KW-1185">Reference proteome</keyword>
<sequence>MCGRETLFTSLRCEPEAFFDKTSIDDGAQKRLGFYLNLPERDIRSCYYHIGRISSQSILFIRDAIPITDKYIDGVHIGGANRQYIIKNKNLLSESERKLLRILSVENTKNNSFRQHITDVKRFLLQELEFKN</sequence>